<organism evidence="2 3">
    <name type="scientific">Clonostachys byssicola</name>
    <dbReference type="NCBI Taxonomy" id="160290"/>
    <lineage>
        <taxon>Eukaryota</taxon>
        <taxon>Fungi</taxon>
        <taxon>Dikarya</taxon>
        <taxon>Ascomycota</taxon>
        <taxon>Pezizomycotina</taxon>
        <taxon>Sordariomycetes</taxon>
        <taxon>Hypocreomycetidae</taxon>
        <taxon>Hypocreales</taxon>
        <taxon>Bionectriaceae</taxon>
        <taxon>Clonostachys</taxon>
    </lineage>
</organism>
<protein>
    <recommendedName>
        <fullName evidence="1">F-box domain-containing protein</fullName>
    </recommendedName>
</protein>
<dbReference type="OrthoDB" id="5422579at2759"/>
<accession>A0A9N9Y2H7</accession>
<dbReference type="SUPFAM" id="SSF52047">
    <property type="entry name" value="RNI-like"/>
    <property type="match status" value="1"/>
</dbReference>
<feature type="domain" description="F-box" evidence="1">
    <location>
        <begin position="2"/>
        <end position="39"/>
    </location>
</feature>
<dbReference type="EMBL" id="CABFNO020001467">
    <property type="protein sequence ID" value="CAG9989516.1"/>
    <property type="molecule type" value="Genomic_DNA"/>
</dbReference>
<gene>
    <name evidence="2" type="ORF">CBYS24578_00005212</name>
</gene>
<dbReference type="CDD" id="cd09917">
    <property type="entry name" value="F-box_SF"/>
    <property type="match status" value="1"/>
</dbReference>
<comment type="caution">
    <text evidence="2">The sequence shown here is derived from an EMBL/GenBank/DDBJ whole genome shotgun (WGS) entry which is preliminary data.</text>
</comment>
<name>A0A9N9Y2H7_9HYPO</name>
<dbReference type="InterPro" id="IPR036047">
    <property type="entry name" value="F-box-like_dom_sf"/>
</dbReference>
<evidence type="ECO:0000259" key="1">
    <source>
        <dbReference type="PROSITE" id="PS50181"/>
    </source>
</evidence>
<evidence type="ECO:0000313" key="2">
    <source>
        <dbReference type="EMBL" id="CAG9989516.1"/>
    </source>
</evidence>
<dbReference type="SUPFAM" id="SSF81383">
    <property type="entry name" value="F-box domain"/>
    <property type="match status" value="1"/>
</dbReference>
<dbReference type="PROSITE" id="PS50181">
    <property type="entry name" value="FBOX"/>
    <property type="match status" value="1"/>
</dbReference>
<keyword evidence="3" id="KW-1185">Reference proteome</keyword>
<dbReference type="InterPro" id="IPR001810">
    <property type="entry name" value="F-box_dom"/>
</dbReference>
<dbReference type="AlphaFoldDB" id="A0A9N9Y2H7"/>
<sequence>MPTTLSSLPNELLLQICKRLASDTDLSNFRLVCRRFGEVSLPALGTRVTFALLPESINRLRDISSDPVFSGHTTTIVCLMSVFYPYTTVKSLKLSMTKPFTSGNHGNHAAHDVGLSEDDWEDSMMHYGQLLAAQNEAFETLEMSQDIQIACRRFTNLQNLHFREDHFRPDHFRNNQAYQFLSQRHGDLRHCATLPAFNFSVFPHRIALPGVYLLSSLLGAIPESQLRTLQVDALALQVFKEEDEVYSRMKKGIQSLHTLKLCVWATNEDDEKERADQLLSTNRLKNFLCSAPHLEVLEVDINGAFFWTAIYYANSAYILPRDHTWHRLRRLCLSQVELLTSHFLEFLSFHGHTLEYVGLGDCAIVGPPSQGLQRCFWSEIIIPLANTYSLANLSLSGWFMVPPFPMQDPDQEIRVLPAMNMDHDRVKDVNLLVGKAIEMVACSKEFLSLLQAGVGRQNGLTLDTHRSVIQGLVVEIKEGIIRDLMDREPVKPARVETVIVPTRYSDYLKLFTQDDEWGSL</sequence>
<dbReference type="Gene3D" id="1.20.1280.50">
    <property type="match status" value="1"/>
</dbReference>
<dbReference type="Pfam" id="PF12937">
    <property type="entry name" value="F-box-like"/>
    <property type="match status" value="1"/>
</dbReference>
<reference evidence="2 3" key="2">
    <citation type="submission" date="2021-10" db="EMBL/GenBank/DDBJ databases">
        <authorList>
            <person name="Piombo E."/>
        </authorList>
    </citation>
    <scope>NUCLEOTIDE SEQUENCE [LARGE SCALE GENOMIC DNA]</scope>
</reference>
<dbReference type="Proteomes" id="UP000754883">
    <property type="component" value="Unassembled WGS sequence"/>
</dbReference>
<reference evidence="3" key="1">
    <citation type="submission" date="2019-06" db="EMBL/GenBank/DDBJ databases">
        <authorList>
            <person name="Broberg M."/>
        </authorList>
    </citation>
    <scope>NUCLEOTIDE SEQUENCE [LARGE SCALE GENOMIC DNA]</scope>
</reference>
<evidence type="ECO:0000313" key="3">
    <source>
        <dbReference type="Proteomes" id="UP000754883"/>
    </source>
</evidence>
<proteinExistence type="predicted"/>